<reference evidence="2 3" key="1">
    <citation type="submission" date="2024-02" db="EMBL/GenBank/DDBJ databases">
        <authorList>
            <person name="Chen Y."/>
            <person name="Shah S."/>
            <person name="Dougan E. K."/>
            <person name="Thang M."/>
            <person name="Chan C."/>
        </authorList>
    </citation>
    <scope>NUCLEOTIDE SEQUENCE [LARGE SCALE GENOMIC DNA]</scope>
</reference>
<dbReference type="InterPro" id="IPR029063">
    <property type="entry name" value="SAM-dependent_MTases_sf"/>
</dbReference>
<comment type="caution">
    <text evidence="2">The sequence shown here is derived from an EMBL/GenBank/DDBJ whole genome shotgun (WGS) entry which is preliminary data.</text>
</comment>
<evidence type="ECO:0000256" key="1">
    <source>
        <dbReference type="SAM" id="MobiDB-lite"/>
    </source>
</evidence>
<feature type="compositionally biased region" description="Low complexity" evidence="1">
    <location>
        <begin position="322"/>
        <end position="335"/>
    </location>
</feature>
<proteinExistence type="predicted"/>
<keyword evidence="3" id="KW-1185">Reference proteome</keyword>
<dbReference type="EMBL" id="CAXAMM010041829">
    <property type="protein sequence ID" value="CAK9101440.1"/>
    <property type="molecule type" value="Genomic_DNA"/>
</dbReference>
<gene>
    <name evidence="2" type="ORF">SCF082_LOCUS47437</name>
</gene>
<feature type="region of interest" description="Disordered" evidence="1">
    <location>
        <begin position="201"/>
        <end position="245"/>
    </location>
</feature>
<feature type="region of interest" description="Disordered" evidence="1">
    <location>
        <begin position="320"/>
        <end position="343"/>
    </location>
</feature>
<evidence type="ECO:0000313" key="3">
    <source>
        <dbReference type="Proteomes" id="UP001642464"/>
    </source>
</evidence>
<name>A0ABP0RPM0_9DINO</name>
<accession>A0ABP0RPM0</accession>
<organism evidence="2 3">
    <name type="scientific">Durusdinium trenchii</name>
    <dbReference type="NCBI Taxonomy" id="1381693"/>
    <lineage>
        <taxon>Eukaryota</taxon>
        <taxon>Sar</taxon>
        <taxon>Alveolata</taxon>
        <taxon>Dinophyceae</taxon>
        <taxon>Suessiales</taxon>
        <taxon>Symbiodiniaceae</taxon>
        <taxon>Durusdinium</taxon>
    </lineage>
</organism>
<dbReference type="SUPFAM" id="SSF53335">
    <property type="entry name" value="S-adenosyl-L-methionine-dependent methyltransferases"/>
    <property type="match status" value="1"/>
</dbReference>
<protein>
    <submittedName>
        <fullName evidence="2">Uncharacterized protein</fullName>
    </submittedName>
</protein>
<sequence>MDLKLRDGRVPLGKQLSGIVVRKNEASAICAGKQEMVVMPMQCRTLQKGESMYLLVHQGDVSSNEFSGQCSDVSHHYKVVAVLQFEANRRMTPEKLMAAGQANALPSNEEELKQTRQDLNLKPELKQYLLWQFNNVAPVLEDLGPRWVNFMVDEEGKCFDAAPHGTPCLAKQGVPGNMEDLPASQQSAMSIGRELSELVRAHGDEDSQDTAGLFGSPAHSDKAKVMTAAKSRPQPQPQPEKQTSAWAEAVPTPCQVDHDPAKASQNAEAKEMIPPAGSGSAPAVPPEIKIEQADQGQSEVQENVAAVKAVSVQEEKVIDPVSASSGSTASAASASQELPSSFQIDPHRNRKVVTTMAESFMFEQDCLETILEEDGEEKVLSIYDAMCEDTMSTAFSGIEAASTAANMLRQAWSARLGVPFQRQPMTFMIEWNQQCINELLPMAQKHGICLFTNVASFYSDELKPTIDDLMQNPSMAVEVLAPVLSANKAMKLSAFCATHGKECTIHSSARHIAGTSCKPWSRKGANMGQADPEMLFTLAWIGLMIALQCGEIISENVKTQGSSSSCSDNPASVQDAGLGNLLLRFLSPFYFMERVVLSPKMLGDPFQREREFVKMVHRMKAPEVISPLSRFCKRFFRICQWSWKSAWFLHFDALRGKGIFVNELEDEIRWACGRPTSRARTEIELTFEEALNEMEYSFLQQYRKSWPGGVYQLNQDPQSGHGHHSTDEFSLFTLISNFGLVWSDHAKRWLMPTEALICQHYPVLPVLHDTQLELCTFHMKNEKRSGRHIFGQVGNSMHVGVMALLQLHSLSEVRHQRVPELFKNIRLARPAVGVGYDLGYIQVNQDLFGELGVIKSRHWSRHVSCLYIIN</sequence>
<dbReference type="Proteomes" id="UP001642464">
    <property type="component" value="Unassembled WGS sequence"/>
</dbReference>
<evidence type="ECO:0000313" key="2">
    <source>
        <dbReference type="EMBL" id="CAK9101440.1"/>
    </source>
</evidence>